<protein>
    <submittedName>
        <fullName evidence="1">Uncharacterized protein</fullName>
    </submittedName>
</protein>
<keyword evidence="2" id="KW-1185">Reference proteome</keyword>
<reference evidence="1" key="1">
    <citation type="submission" date="2025-08" db="UniProtKB">
        <authorList>
            <consortium name="Ensembl"/>
        </authorList>
    </citation>
    <scope>IDENTIFICATION</scope>
</reference>
<dbReference type="Ensembl" id="ENSLLET00000044394.1">
    <property type="protein sequence ID" value="ENSLLEP00000042686.1"/>
    <property type="gene ID" value="ENSLLEG00000027129.1"/>
</dbReference>
<organism evidence="1 2">
    <name type="scientific">Leptobrachium leishanense</name>
    <name type="common">Leishan spiny toad</name>
    <dbReference type="NCBI Taxonomy" id="445787"/>
    <lineage>
        <taxon>Eukaryota</taxon>
        <taxon>Metazoa</taxon>
        <taxon>Chordata</taxon>
        <taxon>Craniata</taxon>
        <taxon>Vertebrata</taxon>
        <taxon>Euteleostomi</taxon>
        <taxon>Amphibia</taxon>
        <taxon>Batrachia</taxon>
        <taxon>Anura</taxon>
        <taxon>Pelobatoidea</taxon>
        <taxon>Megophryidae</taxon>
        <taxon>Leptobrachium</taxon>
    </lineage>
</organism>
<name>A0A8C5QSK7_9ANUR</name>
<dbReference type="AlphaFoldDB" id="A0A8C5QSK7"/>
<sequence>MLTSYANPWCSAVNLEGPVVSSHMRSSNKRSVIGCLPVDRFMSNPMSHELQVSAAHKLAKILPFISLSKSAILT</sequence>
<evidence type="ECO:0000313" key="1">
    <source>
        <dbReference type="Ensembl" id="ENSLLEP00000042686.1"/>
    </source>
</evidence>
<evidence type="ECO:0000313" key="2">
    <source>
        <dbReference type="Proteomes" id="UP000694569"/>
    </source>
</evidence>
<dbReference type="Proteomes" id="UP000694569">
    <property type="component" value="Unplaced"/>
</dbReference>
<accession>A0A8C5QSK7</accession>
<reference evidence="1" key="2">
    <citation type="submission" date="2025-09" db="UniProtKB">
        <authorList>
            <consortium name="Ensembl"/>
        </authorList>
    </citation>
    <scope>IDENTIFICATION</scope>
</reference>
<proteinExistence type="predicted"/>